<evidence type="ECO:0000313" key="4">
    <source>
        <dbReference type="Proteomes" id="UP000266234"/>
    </source>
</evidence>
<evidence type="ECO:0008006" key="5">
    <source>
        <dbReference type="Google" id="ProtNLM"/>
    </source>
</evidence>
<feature type="region of interest" description="Disordered" evidence="2">
    <location>
        <begin position="1"/>
        <end position="43"/>
    </location>
</feature>
<sequence>MSQPLVPKPTQPETLRPEGTRKGPFSSSEQRARKRASDREAQRRIRARTKDYIVYMERELAQLKNRQWRDRTIQELLQRNEATERELIKLRRTLVALENGSFDESKHHYPKIPRPDSYSTLELEGMNFAARAEACFEPDGFHHPMYHNSLHNYNGLEALPTNISELSDDPFSSILSPSSADYVSGYTPSNSAVPAGFNVANDADGTYPYNQVDHEFATANNAGTALEQSMLVSGYNKRISYHSHVGSRAYMPDVQLSSSVRDS</sequence>
<keyword evidence="4" id="KW-1185">Reference proteome</keyword>
<proteinExistence type="predicted"/>
<dbReference type="PANTHER" id="PTHR37012">
    <property type="entry name" value="B-ZIP TRANSCRIPTION FACTOR (EUROFUNG)-RELATED"/>
    <property type="match status" value="1"/>
</dbReference>
<protein>
    <recommendedName>
        <fullName evidence="5">BZIP domain-containing protein</fullName>
    </recommendedName>
</protein>
<reference evidence="3 4" key="1">
    <citation type="journal article" date="2018" name="PLoS Pathog.">
        <title>Evolution of structural diversity of trichothecenes, a family of toxins produced by plant pathogenic and entomopathogenic fungi.</title>
        <authorList>
            <person name="Proctor R.H."/>
            <person name="McCormick S.P."/>
            <person name="Kim H.S."/>
            <person name="Cardoza R.E."/>
            <person name="Stanley A.M."/>
            <person name="Lindo L."/>
            <person name="Kelly A."/>
            <person name="Brown D.W."/>
            <person name="Lee T."/>
            <person name="Vaughan M.M."/>
            <person name="Alexander N.J."/>
            <person name="Busman M."/>
            <person name="Gutierrez S."/>
        </authorList>
    </citation>
    <scope>NUCLEOTIDE SEQUENCE [LARGE SCALE GENOMIC DNA]</scope>
    <source>
        <strain evidence="3 4">NRRL 20695</strain>
    </source>
</reference>
<gene>
    <name evidence="3" type="ORF">FLONG3_6558</name>
</gene>
<dbReference type="EMBL" id="PXOG01000145">
    <property type="protein sequence ID" value="RGP72920.1"/>
    <property type="molecule type" value="Genomic_DNA"/>
</dbReference>
<accession>A0A395SKF4</accession>
<feature type="coiled-coil region" evidence="1">
    <location>
        <begin position="73"/>
        <end position="100"/>
    </location>
</feature>
<evidence type="ECO:0000256" key="1">
    <source>
        <dbReference type="SAM" id="Coils"/>
    </source>
</evidence>
<dbReference type="Proteomes" id="UP000266234">
    <property type="component" value="Unassembled WGS sequence"/>
</dbReference>
<dbReference type="CDD" id="cd14688">
    <property type="entry name" value="bZIP_YAP"/>
    <property type="match status" value="1"/>
</dbReference>
<evidence type="ECO:0000313" key="3">
    <source>
        <dbReference type="EMBL" id="RGP72920.1"/>
    </source>
</evidence>
<name>A0A395SKF4_9HYPO</name>
<dbReference type="AlphaFoldDB" id="A0A395SKF4"/>
<evidence type="ECO:0000256" key="2">
    <source>
        <dbReference type="SAM" id="MobiDB-lite"/>
    </source>
</evidence>
<comment type="caution">
    <text evidence="3">The sequence shown here is derived from an EMBL/GenBank/DDBJ whole genome shotgun (WGS) entry which is preliminary data.</text>
</comment>
<dbReference type="OrthoDB" id="3535998at2759"/>
<keyword evidence="1" id="KW-0175">Coiled coil</keyword>
<feature type="compositionally biased region" description="Pro residues" evidence="2">
    <location>
        <begin position="1"/>
        <end position="10"/>
    </location>
</feature>
<organism evidence="3 4">
    <name type="scientific">Fusarium longipes</name>
    <dbReference type="NCBI Taxonomy" id="694270"/>
    <lineage>
        <taxon>Eukaryota</taxon>
        <taxon>Fungi</taxon>
        <taxon>Dikarya</taxon>
        <taxon>Ascomycota</taxon>
        <taxon>Pezizomycotina</taxon>
        <taxon>Sordariomycetes</taxon>
        <taxon>Hypocreomycetidae</taxon>
        <taxon>Hypocreales</taxon>
        <taxon>Nectriaceae</taxon>
        <taxon>Fusarium</taxon>
    </lineage>
</organism>